<reference evidence="3 4" key="1">
    <citation type="journal article" date="2021" name="BMC Genomics">
        <title>Datura genome reveals duplications of psychoactive alkaloid biosynthetic genes and high mutation rate following tissue culture.</title>
        <authorList>
            <person name="Rajewski A."/>
            <person name="Carter-House D."/>
            <person name="Stajich J."/>
            <person name="Litt A."/>
        </authorList>
    </citation>
    <scope>NUCLEOTIDE SEQUENCE [LARGE SCALE GENOMIC DNA]</scope>
    <source>
        <strain evidence="3">AR-01</strain>
    </source>
</reference>
<accession>A0ABS8RNW1</accession>
<dbReference type="Gene3D" id="3.10.20.90">
    <property type="entry name" value="Phosphatidylinositol 3-kinase Catalytic Subunit, Chain A, domain 1"/>
    <property type="match status" value="1"/>
</dbReference>
<dbReference type="InterPro" id="IPR000626">
    <property type="entry name" value="Ubiquitin-like_dom"/>
</dbReference>
<dbReference type="EMBL" id="JACEIK010000063">
    <property type="protein sequence ID" value="MCD7448491.1"/>
    <property type="molecule type" value="Genomic_DNA"/>
</dbReference>
<dbReference type="PANTHER" id="PTHR10621">
    <property type="entry name" value="UV EXCISION REPAIR PROTEIN RAD23"/>
    <property type="match status" value="1"/>
</dbReference>
<evidence type="ECO:0000313" key="4">
    <source>
        <dbReference type="Proteomes" id="UP000823775"/>
    </source>
</evidence>
<dbReference type="SMART" id="SM00213">
    <property type="entry name" value="UBQ"/>
    <property type="match status" value="1"/>
</dbReference>
<dbReference type="InterPro" id="IPR029071">
    <property type="entry name" value="Ubiquitin-like_domsf"/>
</dbReference>
<comment type="caution">
    <text evidence="3">The sequence shown here is derived from an EMBL/GenBank/DDBJ whole genome shotgun (WGS) entry which is preliminary data.</text>
</comment>
<dbReference type="SUPFAM" id="SSF54236">
    <property type="entry name" value="Ubiquitin-like"/>
    <property type="match status" value="1"/>
</dbReference>
<feature type="domain" description="Ubiquitin-like" evidence="2">
    <location>
        <begin position="1"/>
        <end position="77"/>
    </location>
</feature>
<dbReference type="Proteomes" id="UP000823775">
    <property type="component" value="Unassembled WGS sequence"/>
</dbReference>
<dbReference type="PROSITE" id="PS50053">
    <property type="entry name" value="UBIQUITIN_2"/>
    <property type="match status" value="1"/>
</dbReference>
<dbReference type="CDD" id="cd17039">
    <property type="entry name" value="Ubl_ubiquitin_like"/>
    <property type="match status" value="1"/>
</dbReference>
<feature type="compositionally biased region" description="Acidic residues" evidence="1">
    <location>
        <begin position="81"/>
        <end position="94"/>
    </location>
</feature>
<proteinExistence type="predicted"/>
<evidence type="ECO:0000313" key="3">
    <source>
        <dbReference type="EMBL" id="MCD7448491.1"/>
    </source>
</evidence>
<dbReference type="Pfam" id="PF00240">
    <property type="entry name" value="ubiquitin"/>
    <property type="match status" value="1"/>
</dbReference>
<feature type="region of interest" description="Disordered" evidence="1">
    <location>
        <begin position="77"/>
        <end position="140"/>
    </location>
</feature>
<feature type="compositionally biased region" description="Acidic residues" evidence="1">
    <location>
        <begin position="102"/>
        <end position="112"/>
    </location>
</feature>
<protein>
    <recommendedName>
        <fullName evidence="2">Ubiquitin-like domain-containing protein</fullName>
    </recommendedName>
</protein>
<sequence>MQVVVEIMSGTVFHLQVGDNATVQDMKIAIQNQENLPSDRLTLLLDRGYDHFPMLDDQKPLSEYGVQDGSRVHVFFRPLEEEASDDYTGDDEVMDTDRTESETVDERDDNSSNDDSSSSSPKSPCEETSVESPEYIDVSD</sequence>
<gene>
    <name evidence="3" type="ORF">HAX54_042628</name>
</gene>
<organism evidence="3 4">
    <name type="scientific">Datura stramonium</name>
    <name type="common">Jimsonweed</name>
    <name type="synonym">Common thornapple</name>
    <dbReference type="NCBI Taxonomy" id="4076"/>
    <lineage>
        <taxon>Eukaryota</taxon>
        <taxon>Viridiplantae</taxon>
        <taxon>Streptophyta</taxon>
        <taxon>Embryophyta</taxon>
        <taxon>Tracheophyta</taxon>
        <taxon>Spermatophyta</taxon>
        <taxon>Magnoliopsida</taxon>
        <taxon>eudicotyledons</taxon>
        <taxon>Gunneridae</taxon>
        <taxon>Pentapetalae</taxon>
        <taxon>asterids</taxon>
        <taxon>lamiids</taxon>
        <taxon>Solanales</taxon>
        <taxon>Solanaceae</taxon>
        <taxon>Solanoideae</taxon>
        <taxon>Datureae</taxon>
        <taxon>Datura</taxon>
    </lineage>
</organism>
<evidence type="ECO:0000256" key="1">
    <source>
        <dbReference type="SAM" id="MobiDB-lite"/>
    </source>
</evidence>
<name>A0ABS8RNW1_DATST</name>
<dbReference type="PANTHER" id="PTHR10621:SF64">
    <property type="entry name" value="UBIQUITIN-LIKE DOMAIN-CONTAINING PROTEIN"/>
    <property type="match status" value="1"/>
</dbReference>
<evidence type="ECO:0000259" key="2">
    <source>
        <dbReference type="PROSITE" id="PS50053"/>
    </source>
</evidence>
<keyword evidence="4" id="KW-1185">Reference proteome</keyword>